<evidence type="ECO:0000313" key="11">
    <source>
        <dbReference type="Proteomes" id="UP000706333"/>
    </source>
</evidence>
<evidence type="ECO:0000256" key="7">
    <source>
        <dbReference type="ARBA" id="ARBA00035136"/>
    </source>
</evidence>
<dbReference type="RefSeq" id="WP_201157201.1">
    <property type="nucleotide sequence ID" value="NZ_NHSD01000247.1"/>
</dbReference>
<keyword evidence="4 8" id="KW-0694">RNA-binding</keyword>
<dbReference type="GO" id="GO:0015935">
    <property type="term" value="C:small ribosomal subunit"/>
    <property type="evidence" value="ECO:0007669"/>
    <property type="project" value="TreeGrafter"/>
</dbReference>
<feature type="region of interest" description="Disordered" evidence="9">
    <location>
        <begin position="1"/>
        <end position="22"/>
    </location>
</feature>
<evidence type="ECO:0000256" key="3">
    <source>
        <dbReference type="ARBA" id="ARBA00022730"/>
    </source>
</evidence>
<keyword evidence="6 8" id="KW-0687">Ribonucleoprotein</keyword>
<evidence type="ECO:0000256" key="9">
    <source>
        <dbReference type="SAM" id="MobiDB-lite"/>
    </source>
</evidence>
<dbReference type="AlphaFoldDB" id="A0A934TKZ2"/>
<dbReference type="FunFam" id="1.20.58.110:FF:000001">
    <property type="entry name" value="30S ribosomal protein S20"/>
    <property type="match status" value="1"/>
</dbReference>
<keyword evidence="5 8" id="KW-0689">Ribosomal protein</keyword>
<dbReference type="GO" id="GO:0006412">
    <property type="term" value="P:translation"/>
    <property type="evidence" value="ECO:0007669"/>
    <property type="project" value="UniProtKB-UniRule"/>
</dbReference>
<dbReference type="NCBIfam" id="TIGR00029">
    <property type="entry name" value="S20"/>
    <property type="match status" value="1"/>
</dbReference>
<gene>
    <name evidence="8" type="primary">rpsT</name>
    <name evidence="10" type="ORF">CCR87_08900</name>
</gene>
<protein>
    <recommendedName>
        <fullName evidence="7 8">Small ribosomal subunit protein bS20</fullName>
    </recommendedName>
</protein>
<reference evidence="10" key="2">
    <citation type="journal article" date="2020" name="Microorganisms">
        <title>Osmotic Adaptation and Compatible Solute Biosynthesis of Phototrophic Bacteria as Revealed from Genome Analyses.</title>
        <authorList>
            <person name="Imhoff J.F."/>
            <person name="Rahn T."/>
            <person name="Kunzel S."/>
            <person name="Keller A."/>
            <person name="Neulinger S.C."/>
        </authorList>
    </citation>
    <scope>NUCLEOTIDE SEQUENCE</scope>
    <source>
        <strain evidence="10">LMG 28126</strain>
    </source>
</reference>
<dbReference type="HAMAP" id="MF_00500">
    <property type="entry name" value="Ribosomal_bS20"/>
    <property type="match status" value="1"/>
</dbReference>
<accession>A0A934TKZ2</accession>
<dbReference type="Gene3D" id="1.20.58.110">
    <property type="entry name" value="Ribosomal protein S20"/>
    <property type="match status" value="1"/>
</dbReference>
<name>A0A934TKZ2_9RHOB</name>
<dbReference type="InterPro" id="IPR036510">
    <property type="entry name" value="Ribosomal_bS20_sf"/>
</dbReference>
<evidence type="ECO:0000256" key="5">
    <source>
        <dbReference type="ARBA" id="ARBA00022980"/>
    </source>
</evidence>
<reference evidence="10" key="1">
    <citation type="submission" date="2017-05" db="EMBL/GenBank/DDBJ databases">
        <authorList>
            <person name="Imhoff J.F."/>
            <person name="Rahn T."/>
            <person name="Kuenzel S."/>
            <person name="Neulinger S.C."/>
        </authorList>
    </citation>
    <scope>NUCLEOTIDE SEQUENCE</scope>
    <source>
        <strain evidence="10">LMG 28126</strain>
    </source>
</reference>
<comment type="function">
    <text evidence="1 8">Binds directly to 16S ribosomal RNA.</text>
</comment>
<keyword evidence="11" id="KW-1185">Reference proteome</keyword>
<dbReference type="Pfam" id="PF01649">
    <property type="entry name" value="Ribosomal_S20p"/>
    <property type="match status" value="1"/>
</dbReference>
<sequence length="88" mass="9545">MANTLQSKKRARQGEARAAVNKARRSRIRTYLRKVEEALASGDQAAAAEALRGAQPELMRGVTKGVMHKNTASRKMSRLAARVKALGA</sequence>
<dbReference type="PANTHER" id="PTHR33398:SF1">
    <property type="entry name" value="SMALL RIBOSOMAL SUBUNIT PROTEIN BS20C"/>
    <property type="match status" value="1"/>
</dbReference>
<dbReference type="EMBL" id="NHSD01000247">
    <property type="protein sequence ID" value="MBK5927441.1"/>
    <property type="molecule type" value="Genomic_DNA"/>
</dbReference>
<dbReference type="Proteomes" id="UP000706333">
    <property type="component" value="Unassembled WGS sequence"/>
</dbReference>
<comment type="caution">
    <text evidence="10">The sequence shown here is derived from an EMBL/GenBank/DDBJ whole genome shotgun (WGS) entry which is preliminary data.</text>
</comment>
<evidence type="ECO:0000256" key="4">
    <source>
        <dbReference type="ARBA" id="ARBA00022884"/>
    </source>
</evidence>
<organism evidence="10 11">
    <name type="scientific">Rhodobaculum claviforme</name>
    <dbReference type="NCBI Taxonomy" id="1549854"/>
    <lineage>
        <taxon>Bacteria</taxon>
        <taxon>Pseudomonadati</taxon>
        <taxon>Pseudomonadota</taxon>
        <taxon>Alphaproteobacteria</taxon>
        <taxon>Rhodobacterales</taxon>
        <taxon>Paracoccaceae</taxon>
        <taxon>Rhodobaculum</taxon>
    </lineage>
</organism>
<comment type="similarity">
    <text evidence="2 8">Belongs to the bacterial ribosomal protein bS20 family.</text>
</comment>
<evidence type="ECO:0000256" key="1">
    <source>
        <dbReference type="ARBA" id="ARBA00003134"/>
    </source>
</evidence>
<proteinExistence type="inferred from homology"/>
<keyword evidence="3 8" id="KW-0699">rRNA-binding</keyword>
<dbReference type="SUPFAM" id="SSF46992">
    <property type="entry name" value="Ribosomal protein S20"/>
    <property type="match status" value="1"/>
</dbReference>
<evidence type="ECO:0000256" key="8">
    <source>
        <dbReference type="HAMAP-Rule" id="MF_00500"/>
    </source>
</evidence>
<evidence type="ECO:0000256" key="2">
    <source>
        <dbReference type="ARBA" id="ARBA00007634"/>
    </source>
</evidence>
<evidence type="ECO:0000313" key="10">
    <source>
        <dbReference type="EMBL" id="MBK5927441.1"/>
    </source>
</evidence>
<dbReference type="PANTHER" id="PTHR33398">
    <property type="entry name" value="30S RIBOSOMAL PROTEIN S20"/>
    <property type="match status" value="1"/>
</dbReference>
<dbReference type="InterPro" id="IPR002583">
    <property type="entry name" value="Ribosomal_bS20"/>
</dbReference>
<dbReference type="GO" id="GO:0003735">
    <property type="term" value="F:structural constituent of ribosome"/>
    <property type="evidence" value="ECO:0007669"/>
    <property type="project" value="InterPro"/>
</dbReference>
<dbReference type="GO" id="GO:0070181">
    <property type="term" value="F:small ribosomal subunit rRNA binding"/>
    <property type="evidence" value="ECO:0007669"/>
    <property type="project" value="TreeGrafter"/>
</dbReference>
<evidence type="ECO:0000256" key="6">
    <source>
        <dbReference type="ARBA" id="ARBA00023274"/>
    </source>
</evidence>